<keyword evidence="1" id="KW-1133">Transmembrane helix</keyword>
<comment type="caution">
    <text evidence="2">The sequence shown here is derived from an EMBL/GenBank/DDBJ whole genome shotgun (WGS) entry which is preliminary data.</text>
</comment>
<dbReference type="AlphaFoldDB" id="A0AA37LZI5"/>
<dbReference type="PANTHER" id="PTHR11567">
    <property type="entry name" value="ACID PHOSPHATASE-RELATED"/>
    <property type="match status" value="1"/>
</dbReference>
<keyword evidence="1" id="KW-0472">Membrane</keyword>
<dbReference type="SUPFAM" id="SSF53254">
    <property type="entry name" value="Phosphoglycerate mutase-like"/>
    <property type="match status" value="1"/>
</dbReference>
<reference evidence="2 3" key="1">
    <citation type="submission" date="2021-07" db="EMBL/GenBank/DDBJ databases">
        <title>Genome data of Colletotrichum spaethianum.</title>
        <authorList>
            <person name="Utami Y.D."/>
            <person name="Hiruma K."/>
        </authorList>
    </citation>
    <scope>NUCLEOTIDE SEQUENCE [LARGE SCALE GENOMIC DNA]</scope>
    <source>
        <strain evidence="2 3">MAFF 242679</strain>
    </source>
</reference>
<dbReference type="EMBL" id="BPPX01000041">
    <property type="protein sequence ID" value="GJC89473.1"/>
    <property type="molecule type" value="Genomic_DNA"/>
</dbReference>
<protein>
    <submittedName>
        <fullName evidence="2">Counting factor 60</fullName>
    </submittedName>
</protein>
<organism evidence="2 3">
    <name type="scientific">Colletotrichum liriopes</name>
    <dbReference type="NCBI Taxonomy" id="708192"/>
    <lineage>
        <taxon>Eukaryota</taxon>
        <taxon>Fungi</taxon>
        <taxon>Dikarya</taxon>
        <taxon>Ascomycota</taxon>
        <taxon>Pezizomycotina</taxon>
        <taxon>Sordariomycetes</taxon>
        <taxon>Hypocreomycetidae</taxon>
        <taxon>Glomerellales</taxon>
        <taxon>Glomerellaceae</taxon>
        <taxon>Colletotrichum</taxon>
        <taxon>Colletotrichum spaethianum species complex</taxon>
    </lineage>
</organism>
<keyword evidence="1" id="KW-0812">Transmembrane</keyword>
<accession>A0AA37LZI5</accession>
<proteinExistence type="predicted"/>
<dbReference type="InterPro" id="IPR050645">
    <property type="entry name" value="Histidine_acid_phosphatase"/>
</dbReference>
<dbReference type="PANTHER" id="PTHR11567:SF195">
    <property type="entry name" value="ACID PHOSPHATASE, PUTATIVE (AFU_ORTHOLOGUE AFUA_3G14570)-RELATED"/>
    <property type="match status" value="1"/>
</dbReference>
<dbReference type="Gene3D" id="3.40.50.1240">
    <property type="entry name" value="Phosphoglycerate mutase-like"/>
    <property type="match status" value="1"/>
</dbReference>
<feature type="transmembrane region" description="Helical" evidence="1">
    <location>
        <begin position="12"/>
        <end position="30"/>
    </location>
</feature>
<sequence length="561" mass="62180">MTPGSTAIWVKSFVIVASFLILVQLALWQITASKDTSLLNAPPALGSSSSRIGESRNSGGLAKAVANAATSIDLSWYSPAQTEINNLDAVINGTGVWGFIYNTSDTPFEKYGQYNWCHMPHVRKTEYVKLPDEYELKYVELVGCALYIWNEISIANGSQVHRHHKRTPYAKNSFPVESYKWDCDDRGTFYYEEFSNSRNKPGKMYWKVSASPANPFVPAGFLGTCQFPQITDQGLDDSWLHGADLYGVYHDVLGFLPARDTVNSAEWHSKVKYRVTKNLITSHVAGMIVNGMWATTDPVPLIIQVPGVDSLEPEYPCRLGNDLHFGIKSPSNPVWAQHLAAAGPLYTILDDISGFPADDEVVHTLMDCYYDNLSARQCHDKPLPCKLVDGVNSTTCVTQDVADAVYRLGHWEYSELYRGSRDSFVSNIARFGVWLAELAAHLRAVVNGESETLYFHNVANDCSVSSILSILQVDHMVWPGMGAEVLFELYEKRSKAGDPRAPDAGAEESGWYVRVLWGGQVLESSSPQFGIMNMVPVEKLLAYLDGLVGENASLIKSKCDN</sequence>
<evidence type="ECO:0000313" key="3">
    <source>
        <dbReference type="Proteomes" id="UP001055172"/>
    </source>
</evidence>
<evidence type="ECO:0000313" key="2">
    <source>
        <dbReference type="EMBL" id="GJC89473.1"/>
    </source>
</evidence>
<keyword evidence="3" id="KW-1185">Reference proteome</keyword>
<evidence type="ECO:0000256" key="1">
    <source>
        <dbReference type="SAM" id="Phobius"/>
    </source>
</evidence>
<dbReference type="Proteomes" id="UP001055172">
    <property type="component" value="Unassembled WGS sequence"/>
</dbReference>
<gene>
    <name evidence="2" type="ORF">ColLi_12311</name>
</gene>
<dbReference type="GO" id="GO:0016791">
    <property type="term" value="F:phosphatase activity"/>
    <property type="evidence" value="ECO:0007669"/>
    <property type="project" value="TreeGrafter"/>
</dbReference>
<name>A0AA37LZI5_9PEZI</name>
<dbReference type="InterPro" id="IPR029033">
    <property type="entry name" value="His_PPase_superfam"/>
</dbReference>